<dbReference type="Proteomes" id="UP000054498">
    <property type="component" value="Unassembled WGS sequence"/>
</dbReference>
<feature type="compositionally biased region" description="Low complexity" evidence="1">
    <location>
        <begin position="68"/>
        <end position="92"/>
    </location>
</feature>
<feature type="non-terminal residue" evidence="2">
    <location>
        <position position="1"/>
    </location>
</feature>
<organism evidence="2 3">
    <name type="scientific">Monoraphidium neglectum</name>
    <dbReference type="NCBI Taxonomy" id="145388"/>
    <lineage>
        <taxon>Eukaryota</taxon>
        <taxon>Viridiplantae</taxon>
        <taxon>Chlorophyta</taxon>
        <taxon>core chlorophytes</taxon>
        <taxon>Chlorophyceae</taxon>
        <taxon>CS clade</taxon>
        <taxon>Sphaeropleales</taxon>
        <taxon>Selenastraceae</taxon>
        <taxon>Monoraphidium</taxon>
    </lineage>
</organism>
<evidence type="ECO:0000313" key="3">
    <source>
        <dbReference type="Proteomes" id="UP000054498"/>
    </source>
</evidence>
<name>A0A0D2IVT5_9CHLO</name>
<dbReference type="AlphaFoldDB" id="A0A0D2IVT5"/>
<sequence length="117" mass="11407">DCSRSSSDEVHGTARAARRAMVPLRLDLSAPEAHPSTSGDAGGGPAPITPAQWMDRIETQLGSHGRSRSASAGAADADADAPATRRAAAAAPTPLVPPAFVCLGLMGAGGGGGGGGH</sequence>
<gene>
    <name evidence="2" type="ORF">MNEG_15926</name>
</gene>
<protein>
    <submittedName>
        <fullName evidence="2">Uncharacterized protein</fullName>
    </submittedName>
</protein>
<feature type="region of interest" description="Disordered" evidence="1">
    <location>
        <begin position="1"/>
        <end position="92"/>
    </location>
</feature>
<evidence type="ECO:0000313" key="2">
    <source>
        <dbReference type="EMBL" id="KIY92037.1"/>
    </source>
</evidence>
<evidence type="ECO:0000256" key="1">
    <source>
        <dbReference type="SAM" id="MobiDB-lite"/>
    </source>
</evidence>
<reference evidence="2 3" key="1">
    <citation type="journal article" date="2013" name="BMC Genomics">
        <title>Reconstruction of the lipid metabolism for the microalga Monoraphidium neglectum from its genome sequence reveals characteristics suitable for biofuel production.</title>
        <authorList>
            <person name="Bogen C."/>
            <person name="Al-Dilaimi A."/>
            <person name="Albersmeier A."/>
            <person name="Wichmann J."/>
            <person name="Grundmann M."/>
            <person name="Rupp O."/>
            <person name="Lauersen K.J."/>
            <person name="Blifernez-Klassen O."/>
            <person name="Kalinowski J."/>
            <person name="Goesmann A."/>
            <person name="Mussgnug J.H."/>
            <person name="Kruse O."/>
        </authorList>
    </citation>
    <scope>NUCLEOTIDE SEQUENCE [LARGE SCALE GENOMIC DNA]</scope>
    <source>
        <strain evidence="2 3">SAG 48.87</strain>
    </source>
</reference>
<dbReference type="RefSeq" id="XP_013891057.1">
    <property type="nucleotide sequence ID" value="XM_014035603.1"/>
</dbReference>
<feature type="compositionally biased region" description="Basic and acidic residues" evidence="1">
    <location>
        <begin position="1"/>
        <end position="12"/>
    </location>
</feature>
<proteinExistence type="predicted"/>
<keyword evidence="3" id="KW-1185">Reference proteome</keyword>
<dbReference type="KEGG" id="mng:MNEG_15926"/>
<dbReference type="GeneID" id="25733635"/>
<accession>A0A0D2IVT5</accession>
<dbReference type="EMBL" id="KK106017">
    <property type="protein sequence ID" value="KIY92037.1"/>
    <property type="molecule type" value="Genomic_DNA"/>
</dbReference>